<dbReference type="OrthoDB" id="5589325at2759"/>
<feature type="chain" id="PRO_5035468530" evidence="4">
    <location>
        <begin position="20"/>
        <end position="241"/>
    </location>
</feature>
<evidence type="ECO:0000256" key="3">
    <source>
        <dbReference type="SAM" id="Phobius"/>
    </source>
</evidence>
<dbReference type="PANTHER" id="PTHR40633:SF1">
    <property type="entry name" value="GPI ANCHORED SERINE-THREONINE RICH PROTEIN (AFU_ORTHOLOGUE AFUA_1G03630)"/>
    <property type="match status" value="1"/>
</dbReference>
<keyword evidence="7" id="KW-1185">Reference proteome</keyword>
<gene>
    <name evidence="6" type="ORF">B0T11DRAFT_337015</name>
</gene>
<dbReference type="Pfam" id="PF10342">
    <property type="entry name" value="Kre9_KNH"/>
    <property type="match status" value="1"/>
</dbReference>
<dbReference type="Proteomes" id="UP000813385">
    <property type="component" value="Unassembled WGS sequence"/>
</dbReference>
<keyword evidence="3" id="KW-0472">Membrane</keyword>
<evidence type="ECO:0000256" key="2">
    <source>
        <dbReference type="SAM" id="MobiDB-lite"/>
    </source>
</evidence>
<feature type="compositionally biased region" description="Low complexity" evidence="2">
    <location>
        <begin position="157"/>
        <end position="206"/>
    </location>
</feature>
<accession>A0A8K0TQL2</accession>
<feature type="region of interest" description="Disordered" evidence="2">
    <location>
        <begin position="157"/>
        <end position="219"/>
    </location>
</feature>
<keyword evidence="3" id="KW-0812">Transmembrane</keyword>
<evidence type="ECO:0000256" key="4">
    <source>
        <dbReference type="SAM" id="SignalP"/>
    </source>
</evidence>
<feature type="transmembrane region" description="Helical" evidence="3">
    <location>
        <begin position="219"/>
        <end position="240"/>
    </location>
</feature>
<proteinExistence type="predicted"/>
<protein>
    <submittedName>
        <fullName evidence="6">Ser-Thr-rich glycosyl-phosphatidyl-inositol-anchored membrane family-domain-containing protein</fullName>
    </submittedName>
</protein>
<comment type="caution">
    <text evidence="6">The sequence shown here is derived from an EMBL/GenBank/DDBJ whole genome shotgun (WGS) entry which is preliminary data.</text>
</comment>
<evidence type="ECO:0000259" key="5">
    <source>
        <dbReference type="Pfam" id="PF10342"/>
    </source>
</evidence>
<feature type="signal peptide" evidence="4">
    <location>
        <begin position="1"/>
        <end position="19"/>
    </location>
</feature>
<evidence type="ECO:0000256" key="1">
    <source>
        <dbReference type="ARBA" id="ARBA00022729"/>
    </source>
</evidence>
<dbReference type="InterPro" id="IPR052982">
    <property type="entry name" value="SRP1/TIP1-like"/>
</dbReference>
<feature type="domain" description="Yeast cell wall synthesis Kre9/Knh1-like N-terminal" evidence="5">
    <location>
        <begin position="26"/>
        <end position="104"/>
    </location>
</feature>
<reference evidence="6" key="1">
    <citation type="journal article" date="2021" name="Nat. Commun.">
        <title>Genetic determinants of endophytism in the Arabidopsis root mycobiome.</title>
        <authorList>
            <person name="Mesny F."/>
            <person name="Miyauchi S."/>
            <person name="Thiergart T."/>
            <person name="Pickel B."/>
            <person name="Atanasova L."/>
            <person name="Karlsson M."/>
            <person name="Huettel B."/>
            <person name="Barry K.W."/>
            <person name="Haridas S."/>
            <person name="Chen C."/>
            <person name="Bauer D."/>
            <person name="Andreopoulos W."/>
            <person name="Pangilinan J."/>
            <person name="LaButti K."/>
            <person name="Riley R."/>
            <person name="Lipzen A."/>
            <person name="Clum A."/>
            <person name="Drula E."/>
            <person name="Henrissat B."/>
            <person name="Kohler A."/>
            <person name="Grigoriev I.V."/>
            <person name="Martin F.M."/>
            <person name="Hacquard S."/>
        </authorList>
    </citation>
    <scope>NUCLEOTIDE SEQUENCE</scope>
    <source>
        <strain evidence="6">MPI-CAGE-AT-0016</strain>
    </source>
</reference>
<feature type="region of interest" description="Disordered" evidence="2">
    <location>
        <begin position="111"/>
        <end position="130"/>
    </location>
</feature>
<name>A0A8K0TQL2_9PEZI</name>
<sequence length="241" mass="23644">MARLTIATLVAALAALAQAVQLTNSEYNLVPGEPFTIEWAEASGPVTLRLKTGPSDALVTVQEITSGQTGQSFTWTVPTNLETGQYAFEIEDGADINYSLQFPISGDGSAATGLSSATGTAATSAGSASASATVTATATVTPSASVSVTTVVSTASGSASSAPASSTVTGVASSSDDAVSTHTATTNGTSTRTTVTRRPSASTTSSDDSEASQVPDSGAASTFGGAILGAVVGLGALLMAY</sequence>
<dbReference type="AlphaFoldDB" id="A0A8K0TQL2"/>
<dbReference type="EMBL" id="JAGPXD010000002">
    <property type="protein sequence ID" value="KAH7367689.1"/>
    <property type="molecule type" value="Genomic_DNA"/>
</dbReference>
<evidence type="ECO:0000313" key="7">
    <source>
        <dbReference type="Proteomes" id="UP000813385"/>
    </source>
</evidence>
<organism evidence="6 7">
    <name type="scientific">Plectosphaerella cucumerina</name>
    <dbReference type="NCBI Taxonomy" id="40658"/>
    <lineage>
        <taxon>Eukaryota</taxon>
        <taxon>Fungi</taxon>
        <taxon>Dikarya</taxon>
        <taxon>Ascomycota</taxon>
        <taxon>Pezizomycotina</taxon>
        <taxon>Sordariomycetes</taxon>
        <taxon>Hypocreomycetidae</taxon>
        <taxon>Glomerellales</taxon>
        <taxon>Plectosphaerellaceae</taxon>
        <taxon>Plectosphaerella</taxon>
    </lineage>
</organism>
<keyword evidence="3" id="KW-1133">Transmembrane helix</keyword>
<evidence type="ECO:0000313" key="6">
    <source>
        <dbReference type="EMBL" id="KAH7367689.1"/>
    </source>
</evidence>
<keyword evidence="1 4" id="KW-0732">Signal</keyword>
<dbReference type="PANTHER" id="PTHR40633">
    <property type="entry name" value="MATRIX PROTEIN, PUTATIVE (AFU_ORTHOLOGUE AFUA_8G05410)-RELATED"/>
    <property type="match status" value="1"/>
</dbReference>
<dbReference type="InterPro" id="IPR018466">
    <property type="entry name" value="Kre9/Knh1-like_N"/>
</dbReference>